<dbReference type="InterPro" id="IPR001251">
    <property type="entry name" value="CRAL-TRIO_dom"/>
</dbReference>
<feature type="compositionally biased region" description="Low complexity" evidence="1">
    <location>
        <begin position="43"/>
        <end position="54"/>
    </location>
</feature>
<feature type="region of interest" description="Disordered" evidence="1">
    <location>
        <begin position="437"/>
        <end position="460"/>
    </location>
</feature>
<evidence type="ECO:0000313" key="4">
    <source>
        <dbReference type="Proteomes" id="UP000803844"/>
    </source>
</evidence>
<dbReference type="Pfam" id="PF03765">
    <property type="entry name" value="CRAL_TRIO_N"/>
    <property type="match status" value="1"/>
</dbReference>
<evidence type="ECO:0000256" key="1">
    <source>
        <dbReference type="SAM" id="MobiDB-lite"/>
    </source>
</evidence>
<organism evidence="3 4">
    <name type="scientific">Cryphonectria parasitica (strain ATCC 38755 / EP155)</name>
    <dbReference type="NCBI Taxonomy" id="660469"/>
    <lineage>
        <taxon>Eukaryota</taxon>
        <taxon>Fungi</taxon>
        <taxon>Dikarya</taxon>
        <taxon>Ascomycota</taxon>
        <taxon>Pezizomycotina</taxon>
        <taxon>Sordariomycetes</taxon>
        <taxon>Sordariomycetidae</taxon>
        <taxon>Diaporthales</taxon>
        <taxon>Cryphonectriaceae</taxon>
        <taxon>Cryphonectria-Endothia species complex</taxon>
        <taxon>Cryphonectria</taxon>
    </lineage>
</organism>
<dbReference type="SUPFAM" id="SSF52087">
    <property type="entry name" value="CRAL/TRIO domain"/>
    <property type="match status" value="1"/>
</dbReference>
<dbReference type="CDD" id="cd00170">
    <property type="entry name" value="SEC14"/>
    <property type="match status" value="1"/>
</dbReference>
<sequence>MADIKTEAQPGRVGNLTPEQEEKLRELWAAIFKVCAVGEQDEPTPASSTAPVAADKSNSKEKGKKRRITLFSRKGHKDKSGDSDSASTDKYGQNKQFLDTLASSSPESIRATIWSMIKHDHPDALALRFLRARKWDVDKALVMLVSTMNWRANDMHVDDDIMKKGEAGMADLSKSSDPKEKQLGEDFMAQIRMGKSFLHGLDDQGRPICVVRVRLHHQGEQCEESLERYTVYLIETARMVLRPPVDTATIMFDMTGFSMANMDYTPVKFMIKCFEANYPESLGSVLVHKAPWLFQGIWKLIRSWLDPVVASKVHFTNNLKDLEEFVAPSRVLKELDGEEDWDYKYVEPVPGENDKMNDTATRDGMLAAREQLYKDYEQATLTWIKTPDAAGIKAQRESIASKLRADYWALDPYLRARSYYDRTGWIQGEKVDPYGTAEKTPAAVQAGANGDAATSADDVD</sequence>
<dbReference type="Gene3D" id="3.40.525.10">
    <property type="entry name" value="CRAL-TRIO lipid binding domain"/>
    <property type="match status" value="1"/>
</dbReference>
<dbReference type="SMART" id="SM00516">
    <property type="entry name" value="SEC14"/>
    <property type="match status" value="1"/>
</dbReference>
<dbReference type="SUPFAM" id="SSF46938">
    <property type="entry name" value="CRAL/TRIO N-terminal domain"/>
    <property type="match status" value="1"/>
</dbReference>
<dbReference type="EMBL" id="MU032349">
    <property type="protein sequence ID" value="KAF3763794.1"/>
    <property type="molecule type" value="Genomic_DNA"/>
</dbReference>
<feature type="domain" description="CRAL-TRIO" evidence="2">
    <location>
        <begin position="180"/>
        <end position="343"/>
    </location>
</feature>
<feature type="region of interest" description="Disordered" evidence="1">
    <location>
        <begin position="1"/>
        <end position="20"/>
    </location>
</feature>
<dbReference type="InterPro" id="IPR011074">
    <property type="entry name" value="CRAL/TRIO_N_dom"/>
</dbReference>
<keyword evidence="4" id="KW-1185">Reference proteome</keyword>
<feature type="region of interest" description="Disordered" evidence="1">
    <location>
        <begin position="39"/>
        <end position="91"/>
    </location>
</feature>
<dbReference type="InterPro" id="IPR036865">
    <property type="entry name" value="CRAL-TRIO_dom_sf"/>
</dbReference>
<gene>
    <name evidence="3" type="ORF">M406DRAFT_347269</name>
</gene>
<protein>
    <submittedName>
        <fullName evidence="3">CRAL/TRIO domain protein</fullName>
    </submittedName>
</protein>
<comment type="caution">
    <text evidence="3">The sequence shown here is derived from an EMBL/GenBank/DDBJ whole genome shotgun (WGS) entry which is preliminary data.</text>
</comment>
<name>A0A9P4XYS0_CRYP1</name>
<dbReference type="PANTHER" id="PTHR46590">
    <property type="entry name" value="PHOSPHATIDYLINOSITOL TRANSFER PROTEIN CSR1-RELATED"/>
    <property type="match status" value="1"/>
</dbReference>
<dbReference type="PROSITE" id="PS50191">
    <property type="entry name" value="CRAL_TRIO"/>
    <property type="match status" value="1"/>
</dbReference>
<feature type="compositionally biased region" description="Basic residues" evidence="1">
    <location>
        <begin position="62"/>
        <end position="77"/>
    </location>
</feature>
<dbReference type="OrthoDB" id="43460at2759"/>
<feature type="compositionally biased region" description="Low complexity" evidence="1">
    <location>
        <begin position="442"/>
        <end position="453"/>
    </location>
</feature>
<dbReference type="RefSeq" id="XP_040774755.1">
    <property type="nucleotide sequence ID" value="XM_040922273.1"/>
</dbReference>
<reference evidence="3" key="1">
    <citation type="journal article" date="2020" name="Phytopathology">
        <title>Genome sequence of the chestnut blight fungus Cryphonectria parasitica EP155: A fundamental resource for an archetypical invasive plant pathogen.</title>
        <authorList>
            <person name="Crouch J.A."/>
            <person name="Dawe A."/>
            <person name="Aerts A."/>
            <person name="Barry K."/>
            <person name="Churchill A.C.L."/>
            <person name="Grimwood J."/>
            <person name="Hillman B."/>
            <person name="Milgroom M.G."/>
            <person name="Pangilinan J."/>
            <person name="Smith M."/>
            <person name="Salamov A."/>
            <person name="Schmutz J."/>
            <person name="Yadav J."/>
            <person name="Grigoriev I.V."/>
            <person name="Nuss D."/>
        </authorList>
    </citation>
    <scope>NUCLEOTIDE SEQUENCE</scope>
    <source>
        <strain evidence="3">EP155</strain>
    </source>
</reference>
<dbReference type="AlphaFoldDB" id="A0A9P4XYS0"/>
<dbReference type="SMART" id="SM01100">
    <property type="entry name" value="CRAL_TRIO_N"/>
    <property type="match status" value="1"/>
</dbReference>
<dbReference type="InterPro" id="IPR052432">
    <property type="entry name" value="PITP/CRAL-TRIO"/>
</dbReference>
<evidence type="ECO:0000259" key="2">
    <source>
        <dbReference type="PROSITE" id="PS50191"/>
    </source>
</evidence>
<dbReference type="Pfam" id="PF00650">
    <property type="entry name" value="CRAL_TRIO"/>
    <property type="match status" value="1"/>
</dbReference>
<dbReference type="GeneID" id="63839402"/>
<evidence type="ECO:0000313" key="3">
    <source>
        <dbReference type="EMBL" id="KAF3763794.1"/>
    </source>
</evidence>
<dbReference type="InterPro" id="IPR036273">
    <property type="entry name" value="CRAL/TRIO_N_dom_sf"/>
</dbReference>
<accession>A0A9P4XYS0</accession>
<dbReference type="Proteomes" id="UP000803844">
    <property type="component" value="Unassembled WGS sequence"/>
</dbReference>
<dbReference type="PANTHER" id="PTHR46590:SF1">
    <property type="entry name" value="PHOSPHATIDYLINOSITOL TRANSFER PROTEIN CSR1"/>
    <property type="match status" value="1"/>
</dbReference>
<proteinExistence type="predicted"/>